<dbReference type="InterPro" id="IPR001124">
    <property type="entry name" value="Lipid-bd_serum_glycop_C"/>
</dbReference>
<dbReference type="SMART" id="SM00329">
    <property type="entry name" value="BPI2"/>
    <property type="match status" value="1"/>
</dbReference>
<protein>
    <submittedName>
        <fullName evidence="3">BPI2 domain-containing protein</fullName>
    </submittedName>
</protein>
<dbReference type="WBParaSite" id="ALUE_0001827901-mRNA-1">
    <property type="protein sequence ID" value="ALUE_0001827901-mRNA-1"/>
    <property type="gene ID" value="ALUE_0001827901"/>
</dbReference>
<dbReference type="GO" id="GO:0008289">
    <property type="term" value="F:lipid binding"/>
    <property type="evidence" value="ECO:0007669"/>
    <property type="project" value="InterPro"/>
</dbReference>
<evidence type="ECO:0000259" key="1">
    <source>
        <dbReference type="SMART" id="SM00329"/>
    </source>
</evidence>
<dbReference type="AlphaFoldDB" id="A0A0M3IIC1"/>
<reference evidence="3" key="1">
    <citation type="submission" date="2017-02" db="UniProtKB">
        <authorList>
            <consortium name="WormBaseParasite"/>
        </authorList>
    </citation>
    <scope>IDENTIFICATION</scope>
</reference>
<organism evidence="2 3">
    <name type="scientific">Ascaris lumbricoides</name>
    <name type="common">Giant roundworm</name>
    <dbReference type="NCBI Taxonomy" id="6252"/>
    <lineage>
        <taxon>Eukaryota</taxon>
        <taxon>Metazoa</taxon>
        <taxon>Ecdysozoa</taxon>
        <taxon>Nematoda</taxon>
        <taxon>Chromadorea</taxon>
        <taxon>Rhabditida</taxon>
        <taxon>Spirurina</taxon>
        <taxon>Ascaridomorpha</taxon>
        <taxon>Ascaridoidea</taxon>
        <taxon>Ascarididae</taxon>
        <taxon>Ascaris</taxon>
    </lineage>
</organism>
<name>A0A0M3IIC1_ASCLU</name>
<proteinExistence type="predicted"/>
<evidence type="ECO:0000313" key="3">
    <source>
        <dbReference type="WBParaSite" id="ALUE_0001827901-mRNA-1"/>
    </source>
</evidence>
<dbReference type="InterPro" id="IPR017943">
    <property type="entry name" value="Bactericidal_perm-incr_a/b_dom"/>
</dbReference>
<feature type="domain" description="Lipid-binding serum glycoprotein C-terminal" evidence="1">
    <location>
        <begin position="246"/>
        <end position="460"/>
    </location>
</feature>
<dbReference type="Gene3D" id="3.15.10.10">
    <property type="entry name" value="Bactericidal permeability-increasing protein, domain 1"/>
    <property type="match status" value="1"/>
</dbReference>
<keyword evidence="2" id="KW-1185">Reference proteome</keyword>
<evidence type="ECO:0000313" key="2">
    <source>
        <dbReference type="Proteomes" id="UP000036681"/>
    </source>
</evidence>
<dbReference type="Pfam" id="PF02886">
    <property type="entry name" value="LBP_BPI_CETP_C"/>
    <property type="match status" value="1"/>
</dbReference>
<sequence>MGVAIQTQFKTTPDGLMQVKVVDCSTTVLYSQFFIDAEGWPGVKIRLTRKGAEHVKNVGVKILNEEIPRLKGFNAEHSFSQPGIEGKVLLSEVQVLRYLPPRFTSLSFLPPSYILLQLDGIDIALTGRFLGLIGLISIQGAVTGDIRQMGVAIQTEFKTTPDGLMQVKVVDCSTTVLYSQFFIDAEGPFSGFVKTFEVQINDMIRYRIPSVFCNSLQKFIEDASPALFKDDIRDTPFFPPPMRTTNDSDRMLYLYGSEYLFNSLLFHAYEGNRLLLEIDEASLPAQYKGLVRTTCANASNGDFIASLCLGKLIPEVAKQFPNTTSSFMLLPHELPEFQLADGVGTIDLKTRVITYIKEGLRRRQVLVSSADTIADVRLLVEDHKFAAAFKLHKLAVSLHRSAIGGVGSDDISQLAPLAKTFLGPQISKALRQGVPFPLQDSLEFINPQLTIHDGFVELATDFRLGETKLRKEVKQAFGLNFFSDESP</sequence>
<dbReference type="GO" id="GO:0005615">
    <property type="term" value="C:extracellular space"/>
    <property type="evidence" value="ECO:0007669"/>
    <property type="project" value="TreeGrafter"/>
</dbReference>
<dbReference type="Proteomes" id="UP000036681">
    <property type="component" value="Unplaced"/>
</dbReference>
<dbReference type="Gene3D" id="3.15.20.10">
    <property type="entry name" value="Bactericidal permeability-increasing protein, domain 2"/>
    <property type="match status" value="1"/>
</dbReference>
<dbReference type="InterPro" id="IPR032942">
    <property type="entry name" value="BPI/LBP/Plunc"/>
</dbReference>
<accession>A0A0M3IIC1</accession>
<dbReference type="PANTHER" id="PTHR10504:SF131">
    <property type="entry name" value="BPI2 DOMAIN-CONTAINING PROTEIN"/>
    <property type="match status" value="1"/>
</dbReference>
<dbReference type="SUPFAM" id="SSF55394">
    <property type="entry name" value="Bactericidal permeability-increasing protein, BPI"/>
    <property type="match status" value="2"/>
</dbReference>
<dbReference type="PANTHER" id="PTHR10504">
    <property type="entry name" value="BACTERICIDAL PERMEABILITY-INCREASING BPI PROTEIN-RELATED"/>
    <property type="match status" value="1"/>
</dbReference>